<sequence length="40" mass="4582">QPPLKLIRSLNAYLGLGPLKSNYVSVSIWDFTRKCLKYQA</sequence>
<gene>
    <name evidence="1" type="ORF">AS27_03944</name>
</gene>
<accession>A0A087R0B9</accession>
<organism evidence="1 2">
    <name type="scientific">Aptenodytes forsteri</name>
    <name type="common">Emperor penguin</name>
    <dbReference type="NCBI Taxonomy" id="9233"/>
    <lineage>
        <taxon>Eukaryota</taxon>
        <taxon>Metazoa</taxon>
        <taxon>Chordata</taxon>
        <taxon>Craniata</taxon>
        <taxon>Vertebrata</taxon>
        <taxon>Euteleostomi</taxon>
        <taxon>Archelosauria</taxon>
        <taxon>Archosauria</taxon>
        <taxon>Dinosauria</taxon>
        <taxon>Saurischia</taxon>
        <taxon>Theropoda</taxon>
        <taxon>Coelurosauria</taxon>
        <taxon>Aves</taxon>
        <taxon>Neognathae</taxon>
        <taxon>Neoaves</taxon>
        <taxon>Aequornithes</taxon>
        <taxon>Sphenisciformes</taxon>
        <taxon>Spheniscidae</taxon>
        <taxon>Aptenodytes</taxon>
    </lineage>
</organism>
<protein>
    <submittedName>
        <fullName evidence="1">Uncharacterized protein</fullName>
    </submittedName>
</protein>
<evidence type="ECO:0000313" key="2">
    <source>
        <dbReference type="Proteomes" id="UP000053286"/>
    </source>
</evidence>
<feature type="non-terminal residue" evidence="1">
    <location>
        <position position="40"/>
    </location>
</feature>
<feature type="non-terminal residue" evidence="1">
    <location>
        <position position="1"/>
    </location>
</feature>
<keyword evidence="2" id="KW-1185">Reference proteome</keyword>
<dbReference type="AlphaFoldDB" id="A0A087R0B9"/>
<reference evidence="1 2" key="1">
    <citation type="submission" date="2014-04" db="EMBL/GenBank/DDBJ databases">
        <title>Genome evolution of avian class.</title>
        <authorList>
            <person name="Zhang G."/>
            <person name="Li C."/>
        </authorList>
    </citation>
    <scope>NUCLEOTIDE SEQUENCE [LARGE SCALE GENOMIC DNA]</scope>
    <source>
        <strain evidence="1">BGI_AS27</strain>
    </source>
</reference>
<dbReference type="EMBL" id="KL226007">
    <property type="protein sequence ID" value="KFM06923.1"/>
    <property type="molecule type" value="Genomic_DNA"/>
</dbReference>
<proteinExistence type="predicted"/>
<dbReference type="Proteomes" id="UP000053286">
    <property type="component" value="Unassembled WGS sequence"/>
</dbReference>
<evidence type="ECO:0000313" key="1">
    <source>
        <dbReference type="EMBL" id="KFM06923.1"/>
    </source>
</evidence>
<name>A0A087R0B9_APTFO</name>